<evidence type="ECO:0000313" key="6">
    <source>
        <dbReference type="EMBL" id="KKC34252.1"/>
    </source>
</evidence>
<reference evidence="6 8" key="1">
    <citation type="submission" date="2015-03" db="EMBL/GenBank/DDBJ databases">
        <authorList>
            <person name="Lepp D."/>
            <person name="Hassan Y.I."/>
            <person name="Li X.-Z."/>
            <person name="Zhou T."/>
        </authorList>
    </citation>
    <scope>NUCLEOTIDE SEQUENCE [LARGE SCALE GENOMIC DNA]</scope>
    <source>
        <strain evidence="6 8">Cr7-05</strain>
    </source>
</reference>
<dbReference type="Gene3D" id="2.60.40.790">
    <property type="match status" value="1"/>
</dbReference>
<dbReference type="STRING" id="728005.SAMN04488059_10961"/>
<keyword evidence="1" id="KW-0346">Stress response</keyword>
<dbReference type="CDD" id="cd06470">
    <property type="entry name" value="ACD_IbpA-B_like"/>
    <property type="match status" value="1"/>
</dbReference>
<gene>
    <name evidence="7" type="ORF">SAMN04488059_10961</name>
    <name evidence="6" type="ORF">WH91_04025</name>
</gene>
<reference evidence="7 9" key="2">
    <citation type="submission" date="2016-10" db="EMBL/GenBank/DDBJ databases">
        <authorList>
            <person name="de Groot N.N."/>
        </authorList>
    </citation>
    <scope>NUCLEOTIDE SEQUENCE [LARGE SCALE GENOMIC DNA]</scope>
    <source>
        <strain evidence="7 9">CGMCC 1.10210</strain>
    </source>
</reference>
<feature type="compositionally biased region" description="Polar residues" evidence="4">
    <location>
        <begin position="135"/>
        <end position="150"/>
    </location>
</feature>
<dbReference type="InterPro" id="IPR002068">
    <property type="entry name" value="A-crystallin/Hsp20_dom"/>
</dbReference>
<dbReference type="AlphaFoldDB" id="A0A0F5PZZ8"/>
<feature type="domain" description="SHSP" evidence="5">
    <location>
        <begin position="28"/>
        <end position="140"/>
    </location>
</feature>
<dbReference type="Proteomes" id="UP000182258">
    <property type="component" value="Unassembled WGS sequence"/>
</dbReference>
<dbReference type="PROSITE" id="PS01031">
    <property type="entry name" value="SHSP"/>
    <property type="match status" value="1"/>
</dbReference>
<dbReference type="Pfam" id="PF00011">
    <property type="entry name" value="HSP20"/>
    <property type="match status" value="1"/>
</dbReference>
<evidence type="ECO:0000256" key="2">
    <source>
        <dbReference type="PROSITE-ProRule" id="PRU00285"/>
    </source>
</evidence>
<keyword evidence="8" id="KW-1185">Reference proteome</keyword>
<evidence type="ECO:0000259" key="5">
    <source>
        <dbReference type="PROSITE" id="PS01031"/>
    </source>
</evidence>
<sequence>MQTIDFSPFYRSTVGFDRVFNRLDTLVGQEAKTYPPYNIERTGEDAYRISIAVAGFANGDIAIETKENNLVIKGAKAADADKTREFLHRGIAERAFELRFQLADYVEVHGASLENGLLHLELKRELPESKKPRSIQINGSTPTIEDNSVN</sequence>
<dbReference type="InterPro" id="IPR037913">
    <property type="entry name" value="ACD_IbpA/B"/>
</dbReference>
<dbReference type="EMBL" id="LAPV01000042">
    <property type="protein sequence ID" value="KKC34252.1"/>
    <property type="molecule type" value="Genomic_DNA"/>
</dbReference>
<feature type="region of interest" description="Disordered" evidence="4">
    <location>
        <begin position="129"/>
        <end position="150"/>
    </location>
</feature>
<dbReference type="PANTHER" id="PTHR47062:SF1">
    <property type="entry name" value="SMALL HEAT SHOCK PROTEIN IBPA"/>
    <property type="match status" value="1"/>
</dbReference>
<dbReference type="SUPFAM" id="SSF49764">
    <property type="entry name" value="HSP20-like chaperones"/>
    <property type="match status" value="1"/>
</dbReference>
<accession>A0A0F5PZZ8</accession>
<name>A0A0F5PZZ8_9HYPH</name>
<evidence type="ECO:0000256" key="3">
    <source>
        <dbReference type="RuleBase" id="RU003616"/>
    </source>
</evidence>
<evidence type="ECO:0000256" key="1">
    <source>
        <dbReference type="ARBA" id="ARBA00023016"/>
    </source>
</evidence>
<dbReference type="OrthoDB" id="9810618at2"/>
<evidence type="ECO:0000313" key="8">
    <source>
        <dbReference type="Proteomes" id="UP000033519"/>
    </source>
</evidence>
<evidence type="ECO:0000313" key="7">
    <source>
        <dbReference type="EMBL" id="SFC70119.1"/>
    </source>
</evidence>
<evidence type="ECO:0000256" key="4">
    <source>
        <dbReference type="SAM" id="MobiDB-lite"/>
    </source>
</evidence>
<dbReference type="PATRIC" id="fig|728005.3.peg.3195"/>
<organism evidence="7 9">
    <name type="scientific">Devosia psychrophila</name>
    <dbReference type="NCBI Taxonomy" id="728005"/>
    <lineage>
        <taxon>Bacteria</taxon>
        <taxon>Pseudomonadati</taxon>
        <taxon>Pseudomonadota</taxon>
        <taxon>Alphaproteobacteria</taxon>
        <taxon>Hyphomicrobiales</taxon>
        <taxon>Devosiaceae</taxon>
        <taxon>Devosia</taxon>
    </lineage>
</organism>
<evidence type="ECO:0000313" key="9">
    <source>
        <dbReference type="Proteomes" id="UP000182258"/>
    </source>
</evidence>
<dbReference type="PANTHER" id="PTHR47062">
    <property type="match status" value="1"/>
</dbReference>
<proteinExistence type="inferred from homology"/>
<dbReference type="InterPro" id="IPR008978">
    <property type="entry name" value="HSP20-like_chaperone"/>
</dbReference>
<dbReference type="RefSeq" id="WP_046169735.1">
    <property type="nucleotide sequence ID" value="NZ_FOMB01000009.1"/>
</dbReference>
<protein>
    <submittedName>
        <fullName evidence="6 7">Molecular chaperone</fullName>
    </submittedName>
</protein>
<dbReference type="EMBL" id="FOMB01000009">
    <property type="protein sequence ID" value="SFC70119.1"/>
    <property type="molecule type" value="Genomic_DNA"/>
</dbReference>
<comment type="similarity">
    <text evidence="2 3">Belongs to the small heat shock protein (HSP20) family.</text>
</comment>
<dbReference type="Proteomes" id="UP000033519">
    <property type="component" value="Unassembled WGS sequence"/>
</dbReference>